<comment type="caution">
    <text evidence="2">The sequence shown here is derived from an EMBL/GenBank/DDBJ whole genome shotgun (WGS) entry which is preliminary data.</text>
</comment>
<organism evidence="2 3">
    <name type="scientific">Ktedonobacter racemifer DSM 44963</name>
    <dbReference type="NCBI Taxonomy" id="485913"/>
    <lineage>
        <taxon>Bacteria</taxon>
        <taxon>Bacillati</taxon>
        <taxon>Chloroflexota</taxon>
        <taxon>Ktedonobacteria</taxon>
        <taxon>Ktedonobacterales</taxon>
        <taxon>Ktedonobacteraceae</taxon>
        <taxon>Ktedonobacter</taxon>
    </lineage>
</organism>
<dbReference type="EMBL" id="ADVG01000004">
    <property type="protein sequence ID" value="EFH81959.1"/>
    <property type="molecule type" value="Genomic_DNA"/>
</dbReference>
<feature type="signal peptide" evidence="1">
    <location>
        <begin position="1"/>
        <end position="23"/>
    </location>
</feature>
<evidence type="ECO:0000313" key="3">
    <source>
        <dbReference type="Proteomes" id="UP000004508"/>
    </source>
</evidence>
<accession>D6TZG9</accession>
<proteinExistence type="predicted"/>
<dbReference type="PROSITE" id="PS51257">
    <property type="entry name" value="PROKAR_LIPOPROTEIN"/>
    <property type="match status" value="1"/>
</dbReference>
<sequence>MISRRILIKRLATLFFGSTVLSACTTGQTLLDPKTIAQQVAKHYGESSPAIVSVKKTETDSPPNGPMYIIGLAGHFQKGSLVATSLGFSALAARMYVWNIHGYKASGQEVWMDMELPA</sequence>
<dbReference type="AlphaFoldDB" id="D6TZG9"/>
<dbReference type="Proteomes" id="UP000004508">
    <property type="component" value="Unassembled WGS sequence"/>
</dbReference>
<dbReference type="eggNOG" id="ENOG5033NIA">
    <property type="taxonomic scope" value="Bacteria"/>
</dbReference>
<gene>
    <name evidence="2" type="ORF">Krac_2724</name>
</gene>
<evidence type="ECO:0000313" key="2">
    <source>
        <dbReference type="EMBL" id="EFH81959.1"/>
    </source>
</evidence>
<dbReference type="RefSeq" id="WP_007919698.1">
    <property type="nucleotide sequence ID" value="NZ_ADVG01000004.1"/>
</dbReference>
<dbReference type="InParanoid" id="D6TZG9"/>
<protein>
    <recommendedName>
        <fullName evidence="4">Lipoprotein</fullName>
    </recommendedName>
</protein>
<keyword evidence="1" id="KW-0732">Signal</keyword>
<name>D6TZG9_KTERA</name>
<keyword evidence="3" id="KW-1185">Reference proteome</keyword>
<evidence type="ECO:0000256" key="1">
    <source>
        <dbReference type="SAM" id="SignalP"/>
    </source>
</evidence>
<evidence type="ECO:0008006" key="4">
    <source>
        <dbReference type="Google" id="ProtNLM"/>
    </source>
</evidence>
<feature type="chain" id="PRO_5003088642" description="Lipoprotein" evidence="1">
    <location>
        <begin position="24"/>
        <end position="118"/>
    </location>
</feature>
<reference evidence="2 3" key="1">
    <citation type="journal article" date="2011" name="Stand. Genomic Sci.">
        <title>Non-contiguous finished genome sequence and contextual data of the filamentous soil bacterium Ktedonobacter racemifer type strain (SOSP1-21).</title>
        <authorList>
            <person name="Chang Y.J."/>
            <person name="Land M."/>
            <person name="Hauser L."/>
            <person name="Chertkov O."/>
            <person name="Del Rio T.G."/>
            <person name="Nolan M."/>
            <person name="Copeland A."/>
            <person name="Tice H."/>
            <person name="Cheng J.F."/>
            <person name="Lucas S."/>
            <person name="Han C."/>
            <person name="Goodwin L."/>
            <person name="Pitluck S."/>
            <person name="Ivanova N."/>
            <person name="Ovchinikova G."/>
            <person name="Pati A."/>
            <person name="Chen A."/>
            <person name="Palaniappan K."/>
            <person name="Mavromatis K."/>
            <person name="Liolios K."/>
            <person name="Brettin T."/>
            <person name="Fiebig A."/>
            <person name="Rohde M."/>
            <person name="Abt B."/>
            <person name="Goker M."/>
            <person name="Detter J.C."/>
            <person name="Woyke T."/>
            <person name="Bristow J."/>
            <person name="Eisen J.A."/>
            <person name="Markowitz V."/>
            <person name="Hugenholtz P."/>
            <person name="Kyrpides N.C."/>
            <person name="Klenk H.P."/>
            <person name="Lapidus A."/>
        </authorList>
    </citation>
    <scope>NUCLEOTIDE SEQUENCE [LARGE SCALE GENOMIC DNA]</scope>
    <source>
        <strain evidence="3">DSM 44963</strain>
    </source>
</reference>